<dbReference type="OrthoDB" id="3806821at2"/>
<dbReference type="Gene3D" id="1.10.260.40">
    <property type="entry name" value="lambda repressor-like DNA-binding domains"/>
    <property type="match status" value="1"/>
</dbReference>
<sequence>MANHAEVRDFLISRRANITPRQAGLPDAGNRRVPGLRRGEVATLAGVSVEYYSKLERGAIAGVSASVLDAIARALQLDDAERAHLFHLAHAADGTSAGMRPRRRPSKRWTPRPSLQWVLDRFTAPAIIRNGRMDLLAANHLGRAMHAAVSATAPDGCPNFARFTFLYLDDARDFYPDWDTAADTCVAILHTEAGRDPHDKDLHDLVGELSTRSDAFRRRWSAHNVRAHGAGTKRFHHRDVGDLELAYESVDLVSEPGLSLTLYAAEPASATAHALDLLASWTDARTGARADVRAGMRADMRAGMRADMRAGMRADMRAGADDSTATPVPGGPLRRA</sequence>
<dbReference type="SMART" id="SM00530">
    <property type="entry name" value="HTH_XRE"/>
    <property type="match status" value="1"/>
</dbReference>
<organism evidence="3 4">
    <name type="scientific">Dactylosporangium aurantiacum</name>
    <dbReference type="NCBI Taxonomy" id="35754"/>
    <lineage>
        <taxon>Bacteria</taxon>
        <taxon>Bacillati</taxon>
        <taxon>Actinomycetota</taxon>
        <taxon>Actinomycetes</taxon>
        <taxon>Micromonosporales</taxon>
        <taxon>Micromonosporaceae</taxon>
        <taxon>Dactylosporangium</taxon>
    </lineage>
</organism>
<dbReference type="PROSITE" id="PS50943">
    <property type="entry name" value="HTH_CROC1"/>
    <property type="match status" value="1"/>
</dbReference>
<reference evidence="3" key="1">
    <citation type="submission" date="2021-04" db="EMBL/GenBank/DDBJ databases">
        <title>Dactylosporangium aurantiacum NRRL B-8018 full assembly.</title>
        <authorList>
            <person name="Hartkoorn R.C."/>
            <person name="Beaudoing E."/>
            <person name="Hot D."/>
        </authorList>
    </citation>
    <scope>NUCLEOTIDE SEQUENCE</scope>
    <source>
        <strain evidence="3">NRRL B-8018</strain>
    </source>
</reference>
<dbReference type="RefSeq" id="WP_081971560.1">
    <property type="nucleotide sequence ID" value="NZ_CP073767.1"/>
</dbReference>
<dbReference type="KEGG" id="daur:Daura_31695"/>
<gene>
    <name evidence="3" type="ORF">Daura_31695</name>
</gene>
<dbReference type="PANTHER" id="PTHR35010">
    <property type="entry name" value="BLL4672 PROTEIN-RELATED"/>
    <property type="match status" value="1"/>
</dbReference>
<dbReference type="InterPro" id="IPR041413">
    <property type="entry name" value="MLTR_LBD"/>
</dbReference>
<name>A0A9Q9IC64_9ACTN</name>
<feature type="region of interest" description="Disordered" evidence="1">
    <location>
        <begin position="316"/>
        <end position="336"/>
    </location>
</feature>
<protein>
    <submittedName>
        <fullName evidence="3">Helix-turn-helix domain-containing protein</fullName>
    </submittedName>
</protein>
<accession>A0A9Q9IC64</accession>
<evidence type="ECO:0000259" key="2">
    <source>
        <dbReference type="PROSITE" id="PS50943"/>
    </source>
</evidence>
<dbReference type="Proteomes" id="UP001058003">
    <property type="component" value="Chromosome"/>
</dbReference>
<dbReference type="Pfam" id="PF17765">
    <property type="entry name" value="MLTR_LBD"/>
    <property type="match status" value="1"/>
</dbReference>
<dbReference type="Pfam" id="PF13560">
    <property type="entry name" value="HTH_31"/>
    <property type="match status" value="1"/>
</dbReference>
<proteinExistence type="predicted"/>
<dbReference type="Gene3D" id="3.30.450.180">
    <property type="match status" value="1"/>
</dbReference>
<dbReference type="CDD" id="cd00093">
    <property type="entry name" value="HTH_XRE"/>
    <property type="match status" value="1"/>
</dbReference>
<dbReference type="AlphaFoldDB" id="A0A9Q9IC64"/>
<keyword evidence="4" id="KW-1185">Reference proteome</keyword>
<evidence type="ECO:0000313" key="3">
    <source>
        <dbReference type="EMBL" id="UWZ51307.1"/>
    </source>
</evidence>
<dbReference type="GO" id="GO:0003677">
    <property type="term" value="F:DNA binding"/>
    <property type="evidence" value="ECO:0007669"/>
    <property type="project" value="InterPro"/>
</dbReference>
<dbReference type="InterPro" id="IPR001387">
    <property type="entry name" value="Cro/C1-type_HTH"/>
</dbReference>
<dbReference type="InterPro" id="IPR010982">
    <property type="entry name" value="Lambda_DNA-bd_dom_sf"/>
</dbReference>
<dbReference type="SUPFAM" id="SSF47413">
    <property type="entry name" value="lambda repressor-like DNA-binding domains"/>
    <property type="match status" value="1"/>
</dbReference>
<feature type="domain" description="HTH cro/C1-type" evidence="2">
    <location>
        <begin position="40"/>
        <end position="82"/>
    </location>
</feature>
<dbReference type="EMBL" id="CP073767">
    <property type="protein sequence ID" value="UWZ51307.1"/>
    <property type="molecule type" value="Genomic_DNA"/>
</dbReference>
<evidence type="ECO:0000313" key="4">
    <source>
        <dbReference type="Proteomes" id="UP001058003"/>
    </source>
</evidence>
<evidence type="ECO:0000256" key="1">
    <source>
        <dbReference type="SAM" id="MobiDB-lite"/>
    </source>
</evidence>
<dbReference type="PANTHER" id="PTHR35010:SF2">
    <property type="entry name" value="BLL4672 PROTEIN"/>
    <property type="match status" value="1"/>
</dbReference>